<feature type="transmembrane region" description="Helical" evidence="1">
    <location>
        <begin position="12"/>
        <end position="39"/>
    </location>
</feature>
<keyword evidence="1" id="KW-0812">Transmembrane</keyword>
<dbReference type="InterPro" id="IPR021306">
    <property type="entry name" value="DUF2878"/>
</dbReference>
<name>A0ABS4DQM8_9GAMM</name>
<sequence length="180" mass="19401">MNVWLNAIGYQLVWLAAVWGASHQRAWLGPLLLLPFALIHLRGRDGRLDAWLLLAAACAGTALDSLYAATGTIAYASPFPTAHVAPPWIFALWAAFALTLRHSLRFLQGRWLLAMVFGAVGAPLAYVAAARGWQAVSFPQGPVVAVGALALGWALMLPLLVRLAMLIETQPRPQAKHVHG</sequence>
<dbReference type="Pfam" id="PF11086">
    <property type="entry name" value="DUF2878"/>
    <property type="match status" value="1"/>
</dbReference>
<evidence type="ECO:0000313" key="3">
    <source>
        <dbReference type="Proteomes" id="UP000823790"/>
    </source>
</evidence>
<feature type="transmembrane region" description="Helical" evidence="1">
    <location>
        <begin position="82"/>
        <end position="100"/>
    </location>
</feature>
<keyword evidence="1" id="KW-0472">Membrane</keyword>
<evidence type="ECO:0000313" key="2">
    <source>
        <dbReference type="EMBL" id="MBP1475364.1"/>
    </source>
</evidence>
<dbReference type="Proteomes" id="UP000823790">
    <property type="component" value="Unassembled WGS sequence"/>
</dbReference>
<keyword evidence="1" id="KW-1133">Transmembrane helix</keyword>
<proteinExistence type="predicted"/>
<feature type="transmembrane region" description="Helical" evidence="1">
    <location>
        <begin position="145"/>
        <end position="167"/>
    </location>
</feature>
<reference evidence="2 3" key="1">
    <citation type="submission" date="2021-04" db="EMBL/GenBank/DDBJ databases">
        <authorList>
            <person name="Huq M.A."/>
        </authorList>
    </citation>
    <scope>NUCLEOTIDE SEQUENCE [LARGE SCALE GENOMIC DNA]</scope>
    <source>
        <strain evidence="2 3">MAH-13</strain>
    </source>
</reference>
<protein>
    <submittedName>
        <fullName evidence="2">DUF2878 domain-containing protein</fullName>
    </submittedName>
</protein>
<organism evidence="2 3">
    <name type="scientific">Frateuria flava</name>
    <dbReference type="NCBI Taxonomy" id="2821489"/>
    <lineage>
        <taxon>Bacteria</taxon>
        <taxon>Pseudomonadati</taxon>
        <taxon>Pseudomonadota</taxon>
        <taxon>Gammaproteobacteria</taxon>
        <taxon>Lysobacterales</taxon>
        <taxon>Rhodanobacteraceae</taxon>
        <taxon>Frateuria</taxon>
    </lineage>
</organism>
<accession>A0ABS4DQM8</accession>
<comment type="caution">
    <text evidence="2">The sequence shown here is derived from an EMBL/GenBank/DDBJ whole genome shotgun (WGS) entry which is preliminary data.</text>
</comment>
<feature type="transmembrane region" description="Helical" evidence="1">
    <location>
        <begin position="112"/>
        <end position="133"/>
    </location>
</feature>
<evidence type="ECO:0000256" key="1">
    <source>
        <dbReference type="SAM" id="Phobius"/>
    </source>
</evidence>
<keyword evidence="3" id="KW-1185">Reference proteome</keyword>
<dbReference type="RefSeq" id="WP_209621933.1">
    <property type="nucleotide sequence ID" value="NZ_JAGJRS010000028.1"/>
</dbReference>
<feature type="transmembrane region" description="Helical" evidence="1">
    <location>
        <begin position="51"/>
        <end position="76"/>
    </location>
</feature>
<gene>
    <name evidence="2" type="ORF">J7I44_13710</name>
</gene>
<dbReference type="EMBL" id="JAGJRS010000028">
    <property type="protein sequence ID" value="MBP1475364.1"/>
    <property type="molecule type" value="Genomic_DNA"/>
</dbReference>